<feature type="region of interest" description="Disordered" evidence="1">
    <location>
        <begin position="339"/>
        <end position="361"/>
    </location>
</feature>
<dbReference type="AlphaFoldDB" id="W2YX24"/>
<feature type="compositionally biased region" description="Basic and acidic residues" evidence="1">
    <location>
        <begin position="1"/>
        <end position="12"/>
    </location>
</feature>
<protein>
    <recommendedName>
        <fullName evidence="4">PiggyBac transposable element-derived protein domain-containing protein</fullName>
    </recommendedName>
</protein>
<evidence type="ECO:0000313" key="3">
    <source>
        <dbReference type="Proteomes" id="UP000018948"/>
    </source>
</evidence>
<dbReference type="EMBL" id="ANIY01002677">
    <property type="protein sequence ID" value="ETP39578.1"/>
    <property type="molecule type" value="Genomic_DNA"/>
</dbReference>
<name>W2YX24_PHYNI</name>
<comment type="caution">
    <text evidence="2">The sequence shown here is derived from an EMBL/GenBank/DDBJ whole genome shotgun (WGS) entry which is preliminary data.</text>
</comment>
<reference evidence="2 3" key="1">
    <citation type="submission" date="2013-11" db="EMBL/GenBank/DDBJ databases">
        <title>The Genome Sequence of Phytophthora parasitica P10297.</title>
        <authorList>
            <consortium name="The Broad Institute Genomics Platform"/>
            <person name="Russ C."/>
            <person name="Tyler B."/>
            <person name="Panabieres F."/>
            <person name="Shan W."/>
            <person name="Tripathy S."/>
            <person name="Grunwald N."/>
            <person name="Machado M."/>
            <person name="Johnson C.S."/>
            <person name="Walker B."/>
            <person name="Young S.K."/>
            <person name="Zeng Q."/>
            <person name="Gargeya S."/>
            <person name="Fitzgerald M."/>
            <person name="Haas B."/>
            <person name="Abouelleil A."/>
            <person name="Allen A.W."/>
            <person name="Alvarado L."/>
            <person name="Arachchi H.M."/>
            <person name="Berlin A.M."/>
            <person name="Chapman S.B."/>
            <person name="Gainer-Dewar J."/>
            <person name="Goldberg J."/>
            <person name="Griggs A."/>
            <person name="Gujja S."/>
            <person name="Hansen M."/>
            <person name="Howarth C."/>
            <person name="Imamovic A."/>
            <person name="Ireland A."/>
            <person name="Larimer J."/>
            <person name="McCowan C."/>
            <person name="Murphy C."/>
            <person name="Pearson M."/>
            <person name="Poon T.W."/>
            <person name="Priest M."/>
            <person name="Roberts A."/>
            <person name="Saif S."/>
            <person name="Shea T."/>
            <person name="Sisk P."/>
            <person name="Sykes S."/>
            <person name="Wortman J."/>
            <person name="Nusbaum C."/>
            <person name="Birren B."/>
        </authorList>
    </citation>
    <scope>NUCLEOTIDE SEQUENCE [LARGE SCALE GENOMIC DNA]</scope>
    <source>
        <strain evidence="2 3">P10297</strain>
    </source>
</reference>
<dbReference type="Proteomes" id="UP000018948">
    <property type="component" value="Unassembled WGS sequence"/>
</dbReference>
<feature type="compositionally biased region" description="Acidic residues" evidence="1">
    <location>
        <begin position="13"/>
        <end position="27"/>
    </location>
</feature>
<proteinExistence type="predicted"/>
<feature type="region of interest" description="Disordered" evidence="1">
    <location>
        <begin position="1"/>
        <end position="27"/>
    </location>
</feature>
<sequence length="409" mass="46747">MKDEDNADKYESMDSESDGFGSDDDDDVVLRQLGDDVSFDEEEAPLMDAAFIDCLGGSLSIKDMNRNTLRSMAWTPASSKYETDNNALEGLRDQVARPVQATRAKKDSPFELLFYFMPTSLWTFITRETNTYKRSHLEEKARRERPRLIREGRNVPGQTLRDVHRRIRVEPDYVPREVLRVMGLLVEHMISPTRVLPATSKRHGTRMFMLDKPHRYDTNMFMTCDVVSAYYHSYDLRFEIYVWKRQINENASQAFSHKTRAAAILHVGPAHHPTTLHVRLHDRNNYDVEAGARRAHRRATEDTASHSRAWFIQVLKIGCNAHHGRKPLMLPQAGALPDHRGAHGRRCHQAKSQGGGAIDVQLPKTGDGLPTLGMFDLALVNAYLTPKEACRLDGVAPMKRVNWYKMLHK</sequence>
<dbReference type="PANTHER" id="PTHR46599">
    <property type="entry name" value="PIGGYBAC TRANSPOSABLE ELEMENT-DERIVED PROTEIN 4"/>
    <property type="match status" value="1"/>
</dbReference>
<accession>W2YX24</accession>
<evidence type="ECO:0000313" key="2">
    <source>
        <dbReference type="EMBL" id="ETP39578.1"/>
    </source>
</evidence>
<organism evidence="2 3">
    <name type="scientific">Phytophthora nicotianae P10297</name>
    <dbReference type="NCBI Taxonomy" id="1317064"/>
    <lineage>
        <taxon>Eukaryota</taxon>
        <taxon>Sar</taxon>
        <taxon>Stramenopiles</taxon>
        <taxon>Oomycota</taxon>
        <taxon>Peronosporomycetes</taxon>
        <taxon>Peronosporales</taxon>
        <taxon>Peronosporaceae</taxon>
        <taxon>Phytophthora</taxon>
    </lineage>
</organism>
<evidence type="ECO:0008006" key="4">
    <source>
        <dbReference type="Google" id="ProtNLM"/>
    </source>
</evidence>
<dbReference type="PANTHER" id="PTHR46599:SF3">
    <property type="entry name" value="PIGGYBAC TRANSPOSABLE ELEMENT-DERIVED PROTEIN 4"/>
    <property type="match status" value="1"/>
</dbReference>
<gene>
    <name evidence="2" type="ORF">F442_12968</name>
</gene>
<evidence type="ECO:0000256" key="1">
    <source>
        <dbReference type="SAM" id="MobiDB-lite"/>
    </source>
</evidence>